<proteinExistence type="predicted"/>
<keyword evidence="2" id="KW-1185">Reference proteome</keyword>
<dbReference type="EMBL" id="CAJOBZ010000071">
    <property type="protein sequence ID" value="CAF4949513.1"/>
    <property type="molecule type" value="Genomic_DNA"/>
</dbReference>
<evidence type="ECO:0000313" key="2">
    <source>
        <dbReference type="Proteomes" id="UP000663880"/>
    </source>
</evidence>
<reference evidence="1" key="1">
    <citation type="submission" date="2021-02" db="EMBL/GenBank/DDBJ databases">
        <authorList>
            <person name="Steward A R."/>
        </authorList>
    </citation>
    <scope>NUCLEOTIDE SEQUENCE</scope>
</reference>
<sequence>MHWRQCVVVPGAQQLTGGAVPLPLRSPRLSPRLAALLSLPRAAASWCVRLAPHTTSNPLFTDGRPVSAAFSACRFTIVQI</sequence>
<comment type="caution">
    <text evidence="1">The sequence shown here is derived from an EMBL/GenBank/DDBJ whole genome shotgun (WGS) entry which is preliminary data.</text>
</comment>
<gene>
    <name evidence="1" type="ORF">PMACD_LOCUS15538</name>
</gene>
<name>A0A821XYP4_9NEOP</name>
<accession>A0A821XYP4</accession>
<dbReference type="Proteomes" id="UP000663880">
    <property type="component" value="Unassembled WGS sequence"/>
</dbReference>
<dbReference type="AlphaFoldDB" id="A0A821XYP4"/>
<evidence type="ECO:0000313" key="1">
    <source>
        <dbReference type="EMBL" id="CAF4949513.1"/>
    </source>
</evidence>
<protein>
    <submittedName>
        <fullName evidence="1">Uncharacterized protein</fullName>
    </submittedName>
</protein>
<organism evidence="1 2">
    <name type="scientific">Pieris macdunnoughi</name>
    <dbReference type="NCBI Taxonomy" id="345717"/>
    <lineage>
        <taxon>Eukaryota</taxon>
        <taxon>Metazoa</taxon>
        <taxon>Ecdysozoa</taxon>
        <taxon>Arthropoda</taxon>
        <taxon>Hexapoda</taxon>
        <taxon>Insecta</taxon>
        <taxon>Pterygota</taxon>
        <taxon>Neoptera</taxon>
        <taxon>Endopterygota</taxon>
        <taxon>Lepidoptera</taxon>
        <taxon>Glossata</taxon>
        <taxon>Ditrysia</taxon>
        <taxon>Papilionoidea</taxon>
        <taxon>Pieridae</taxon>
        <taxon>Pierinae</taxon>
        <taxon>Pieris</taxon>
    </lineage>
</organism>
<dbReference type="OrthoDB" id="7381626at2759"/>